<dbReference type="PROSITE" id="PS51375">
    <property type="entry name" value="PPR"/>
    <property type="match status" value="7"/>
</dbReference>
<feature type="repeat" description="PPR" evidence="2">
    <location>
        <begin position="825"/>
        <end position="859"/>
    </location>
</feature>
<organism evidence="3 4">
    <name type="scientific">Oldenlandia corymbosa var. corymbosa</name>
    <dbReference type="NCBI Taxonomy" id="529605"/>
    <lineage>
        <taxon>Eukaryota</taxon>
        <taxon>Viridiplantae</taxon>
        <taxon>Streptophyta</taxon>
        <taxon>Embryophyta</taxon>
        <taxon>Tracheophyta</taxon>
        <taxon>Spermatophyta</taxon>
        <taxon>Magnoliopsida</taxon>
        <taxon>eudicotyledons</taxon>
        <taxon>Gunneridae</taxon>
        <taxon>Pentapetalae</taxon>
        <taxon>asterids</taxon>
        <taxon>lamiids</taxon>
        <taxon>Gentianales</taxon>
        <taxon>Rubiaceae</taxon>
        <taxon>Rubioideae</taxon>
        <taxon>Spermacoceae</taxon>
        <taxon>Hedyotis-Oldenlandia complex</taxon>
        <taxon>Oldenlandia</taxon>
    </lineage>
</organism>
<evidence type="ECO:0000256" key="1">
    <source>
        <dbReference type="ARBA" id="ARBA00022737"/>
    </source>
</evidence>
<dbReference type="FunFam" id="1.25.40.10:FF:000073">
    <property type="entry name" value="Pentatricopeptide repeat-containing protein chloroplastic"/>
    <property type="match status" value="1"/>
</dbReference>
<name>A0AAV1DQP1_OLDCO</name>
<dbReference type="PANTHER" id="PTHR47926:SF544">
    <property type="entry name" value="PENTACOTRIPEPTIDE-REPEAT REGION OF PRORP DOMAIN-CONTAINING PROTEIN"/>
    <property type="match status" value="1"/>
</dbReference>
<dbReference type="Proteomes" id="UP001161247">
    <property type="component" value="Chromosome 6"/>
</dbReference>
<dbReference type="Gene3D" id="1.25.40.10">
    <property type="entry name" value="Tetratricopeptide repeat domain"/>
    <property type="match status" value="7"/>
</dbReference>
<proteinExistence type="predicted"/>
<feature type="repeat" description="PPR" evidence="2">
    <location>
        <begin position="860"/>
        <end position="894"/>
    </location>
</feature>
<keyword evidence="4" id="KW-1185">Reference proteome</keyword>
<dbReference type="Pfam" id="PF01535">
    <property type="entry name" value="PPR"/>
    <property type="match status" value="7"/>
</dbReference>
<evidence type="ECO:0000313" key="3">
    <source>
        <dbReference type="EMBL" id="CAI9110166.1"/>
    </source>
</evidence>
<accession>A0AAV1DQP1</accession>
<dbReference type="PANTHER" id="PTHR47926">
    <property type="entry name" value="PENTATRICOPEPTIDE REPEAT-CONTAINING PROTEIN"/>
    <property type="match status" value="1"/>
</dbReference>
<dbReference type="GO" id="GO:0003723">
    <property type="term" value="F:RNA binding"/>
    <property type="evidence" value="ECO:0007669"/>
    <property type="project" value="InterPro"/>
</dbReference>
<evidence type="ECO:0000313" key="4">
    <source>
        <dbReference type="Proteomes" id="UP001161247"/>
    </source>
</evidence>
<sequence>MKKLGSKFVLCKFLFSNSSLPKPRPTCYSRSTRLFSVTSGHFKNDPSLQSSKPVSDCRNLVSFLARCRTTRDLKTLLSALISQGLISPEILTKHFIKRCYDLGDLELVFSAAKLVGTKSRLLTQNLMLKWLCDNGLFEDVLIYFEKSRFSGCPSDNYTFPLVLKACAALKNISLGRILHGVVLRKGYVENVVVQTAIVGFYSKNGRISTARLMLDRMPDPDVVAWNALISGCSANGYDEEILELFQEALAIGLRPNVSTLASLIPVCSRFACIHAGKSLHGLAIKSGFIMDESLIPCLISMYANCGNFQLAKSIFDSFHDKSIAIWNSMISASTGNQRSNHAFELFLEMLQDGLHPNMITFVSIVPACDNFTPFWHGDSLHAWVVKYGLVNHNSVGTALLSMYAKVGDIKSVERVFNSIQQKNLLSWNSLVSAYVSNSLFGASFNTFREMQLAGVNPDEISVISILSSCSELDEAFLMGKSVHSFILKKGIEYNLNVCNALLAFYSGSCSMYSAFGVFNRMSKQNIISWNIILSGCLYSGKTEIAFGLFHRMLQEDIGFDLITLKTLLPACNENGGLMLGVSIHGYSVKTGFDSDVSFTNALVSMYLGCGDIESGTYLFENMTCRNVISWNALLSGHCQLNMLIDIAGFIQRMTEETQKPNYITLLSLLQLCNISVQGKAIHAYAVRAGFMQETPLLTSLMLMYARFGSAKSCQYIFQMGQNGSLSMWNAVISSHLLLTDAVSAFSFFIDMLRREVDPDCVTLLCVISVCVQINNLTFSDAIFAYLIRKGFDEHVSINNALIDLYARCGDISVARRLFELLPGKDAISWSVMINGYGLHGDGQAALSLFSCMRASGMKPDGVTYLNILSACSHAGLVEEGRTIFHSMIDDGILPRMDHYSCFVGLLCRTGYLDEAYDILRNLPCKFSEEILVSLLGACLTHGNIQLGEELGKMIPGLQSTHSGLYVMLHNIYAAAGRWTDANRIRSEMEEKKLTKVAGVSMVEENG</sequence>
<dbReference type="InterPro" id="IPR002885">
    <property type="entry name" value="PPR_rpt"/>
</dbReference>
<feature type="repeat" description="PPR" evidence="2">
    <location>
        <begin position="423"/>
        <end position="457"/>
    </location>
</feature>
<dbReference type="InterPro" id="IPR046848">
    <property type="entry name" value="E_motif"/>
</dbReference>
<reference evidence="3" key="1">
    <citation type="submission" date="2023-03" db="EMBL/GenBank/DDBJ databases">
        <authorList>
            <person name="Julca I."/>
        </authorList>
    </citation>
    <scope>NUCLEOTIDE SEQUENCE</scope>
</reference>
<feature type="repeat" description="PPR" evidence="2">
    <location>
        <begin position="322"/>
        <end position="356"/>
    </location>
</feature>
<feature type="repeat" description="PPR" evidence="2">
    <location>
        <begin position="626"/>
        <end position="660"/>
    </location>
</feature>
<dbReference type="FunFam" id="1.25.40.10:FF:001093">
    <property type="entry name" value="Pentatricopeptide repeat-containing protein At2g34400"/>
    <property type="match status" value="1"/>
</dbReference>
<dbReference type="InterPro" id="IPR011990">
    <property type="entry name" value="TPR-like_helical_dom_sf"/>
</dbReference>
<protein>
    <submittedName>
        <fullName evidence="3">OLC1v1010145C1</fullName>
    </submittedName>
</protein>
<dbReference type="GO" id="GO:0009451">
    <property type="term" value="P:RNA modification"/>
    <property type="evidence" value="ECO:0007669"/>
    <property type="project" value="InterPro"/>
</dbReference>
<dbReference type="FunFam" id="1.25.40.10:FF:000344">
    <property type="entry name" value="Pentatricopeptide repeat-containing protein"/>
    <property type="match status" value="1"/>
</dbReference>
<gene>
    <name evidence="3" type="ORF">OLC1_LOCUS17885</name>
</gene>
<dbReference type="NCBIfam" id="TIGR00756">
    <property type="entry name" value="PPR"/>
    <property type="match status" value="5"/>
</dbReference>
<dbReference type="EMBL" id="OX459123">
    <property type="protein sequence ID" value="CAI9110166.1"/>
    <property type="molecule type" value="Genomic_DNA"/>
</dbReference>
<keyword evidence="1" id="KW-0677">Repeat</keyword>
<feature type="repeat" description="PPR" evidence="2">
    <location>
        <begin position="221"/>
        <end position="255"/>
    </location>
</feature>
<feature type="repeat" description="PPR" evidence="2">
    <location>
        <begin position="525"/>
        <end position="559"/>
    </location>
</feature>
<dbReference type="Pfam" id="PF20431">
    <property type="entry name" value="E_motif"/>
    <property type="match status" value="1"/>
</dbReference>
<dbReference type="Pfam" id="PF13041">
    <property type="entry name" value="PPR_2"/>
    <property type="match status" value="2"/>
</dbReference>
<evidence type="ECO:0000256" key="2">
    <source>
        <dbReference type="PROSITE-ProRule" id="PRU00708"/>
    </source>
</evidence>
<dbReference type="AlphaFoldDB" id="A0AAV1DQP1"/>
<dbReference type="InterPro" id="IPR046960">
    <property type="entry name" value="PPR_At4g14850-like_plant"/>
</dbReference>